<keyword evidence="3" id="KW-1185">Reference proteome</keyword>
<proteinExistence type="predicted"/>
<keyword evidence="2" id="KW-0238">DNA-binding</keyword>
<name>A0A1H6M613_9FLAO</name>
<dbReference type="Pfam" id="PF14706">
    <property type="entry name" value="Tnp_DNA_bind"/>
    <property type="match status" value="1"/>
</dbReference>
<feature type="domain" description="Transposase Tn5-like N-terminal" evidence="1">
    <location>
        <begin position="8"/>
        <end position="55"/>
    </location>
</feature>
<evidence type="ECO:0000313" key="3">
    <source>
        <dbReference type="Proteomes" id="UP000199634"/>
    </source>
</evidence>
<accession>A0A1H6M613</accession>
<dbReference type="InterPro" id="IPR047768">
    <property type="entry name" value="Tn5p-like"/>
</dbReference>
<gene>
    <name evidence="2" type="ORF">SAMN02927937_02198</name>
</gene>
<evidence type="ECO:0000313" key="2">
    <source>
        <dbReference type="EMBL" id="SEH92906.1"/>
    </source>
</evidence>
<organism evidence="2 3">
    <name type="scientific">Paenimyroides marinum</name>
    <dbReference type="NCBI Taxonomy" id="1159016"/>
    <lineage>
        <taxon>Bacteria</taxon>
        <taxon>Pseudomonadati</taxon>
        <taxon>Bacteroidota</taxon>
        <taxon>Flavobacteriia</taxon>
        <taxon>Flavobacteriales</taxon>
        <taxon>Flavobacteriaceae</taxon>
        <taxon>Paenimyroides</taxon>
    </lineage>
</organism>
<protein>
    <submittedName>
        <fullName evidence="2">Transposase DNA-binding</fullName>
    </submittedName>
</protein>
<dbReference type="Proteomes" id="UP000199634">
    <property type="component" value="Unassembled WGS sequence"/>
</dbReference>
<dbReference type="RefSeq" id="WP_262492802.1">
    <property type="nucleotide sequence ID" value="NZ_FNXE01000032.1"/>
</dbReference>
<dbReference type="Gene3D" id="3.90.350.10">
    <property type="entry name" value="Transposase Inhibitor Protein From Tn5, Chain A, domain 1"/>
    <property type="match status" value="1"/>
</dbReference>
<dbReference type="InterPro" id="IPR038215">
    <property type="entry name" value="TN5-like_N_sf"/>
</dbReference>
<dbReference type="Gene3D" id="1.10.246.40">
    <property type="entry name" value="Tn5 transposase, domain 1"/>
    <property type="match status" value="1"/>
</dbReference>
<dbReference type="InterPro" id="IPR014735">
    <property type="entry name" value="Transposase_Tn5-like_N"/>
</dbReference>
<dbReference type="EMBL" id="FNXE01000032">
    <property type="protein sequence ID" value="SEH92906.1"/>
    <property type="molecule type" value="Genomic_DNA"/>
</dbReference>
<evidence type="ECO:0000259" key="1">
    <source>
        <dbReference type="Pfam" id="PF14706"/>
    </source>
</evidence>
<dbReference type="InterPro" id="IPR012337">
    <property type="entry name" value="RNaseH-like_sf"/>
</dbReference>
<dbReference type="SUPFAM" id="SSF53098">
    <property type="entry name" value="Ribonuclease H-like"/>
    <property type="match status" value="1"/>
</dbReference>
<dbReference type="AlphaFoldDB" id="A0A1H6M613"/>
<dbReference type="PANTHER" id="PTHR37319">
    <property type="entry name" value="TRANSPOSASE"/>
    <property type="match status" value="1"/>
</dbReference>
<sequence>MQTRYFEDLKDKRLLNRGNSILNRLFSTSVYSIRQLAESDSEAKAMYRFLQNDNVSEADIVRNMASNCVSCVGSKSVLCIQDTSEVNLINHRNRIQKDNYTGTTNGKSDSGLGFFIHPSFIIDSQT</sequence>
<dbReference type="GO" id="GO:0003677">
    <property type="term" value="F:DNA binding"/>
    <property type="evidence" value="ECO:0007669"/>
    <property type="project" value="UniProtKB-KW"/>
</dbReference>
<dbReference type="STRING" id="1159016.SAMN02927937_02198"/>
<feature type="non-terminal residue" evidence="2">
    <location>
        <position position="126"/>
    </location>
</feature>
<dbReference type="PANTHER" id="PTHR37319:SF1">
    <property type="entry name" value="TRANSPOSASE TN5 DIMERISATION DOMAIN-CONTAINING PROTEIN"/>
    <property type="match status" value="1"/>
</dbReference>
<reference evidence="2 3" key="1">
    <citation type="submission" date="2016-10" db="EMBL/GenBank/DDBJ databases">
        <authorList>
            <person name="de Groot N.N."/>
        </authorList>
    </citation>
    <scope>NUCLEOTIDE SEQUENCE [LARGE SCALE GENOMIC DNA]</scope>
    <source>
        <strain evidence="2 3">CGMCC 1.10825</strain>
    </source>
</reference>